<dbReference type="GO" id="GO:0036503">
    <property type="term" value="P:ERAD pathway"/>
    <property type="evidence" value="ECO:0007669"/>
    <property type="project" value="TreeGrafter"/>
</dbReference>
<organism evidence="4 5">
    <name type="scientific">Tilletiopsis washingtonensis</name>
    <dbReference type="NCBI Taxonomy" id="58919"/>
    <lineage>
        <taxon>Eukaryota</taxon>
        <taxon>Fungi</taxon>
        <taxon>Dikarya</taxon>
        <taxon>Basidiomycota</taxon>
        <taxon>Ustilaginomycotina</taxon>
        <taxon>Exobasidiomycetes</taxon>
        <taxon>Entylomatales</taxon>
        <taxon>Entylomatales incertae sedis</taxon>
        <taxon>Tilletiopsis</taxon>
    </lineage>
</organism>
<dbReference type="OrthoDB" id="27934at2759"/>
<keyword evidence="3" id="KW-0472">Membrane</keyword>
<dbReference type="AlphaFoldDB" id="A0A316Z7Y1"/>
<dbReference type="InterPro" id="IPR011990">
    <property type="entry name" value="TPR-like_helical_dom_sf"/>
</dbReference>
<gene>
    <name evidence="4" type="ORF">FA09DRAFT_361352</name>
</gene>
<reference evidence="4 5" key="1">
    <citation type="journal article" date="2018" name="Mol. Biol. Evol.">
        <title>Broad Genomic Sampling Reveals a Smut Pathogenic Ancestry of the Fungal Clade Ustilaginomycotina.</title>
        <authorList>
            <person name="Kijpornyongpan T."/>
            <person name="Mondo S.J."/>
            <person name="Barry K."/>
            <person name="Sandor L."/>
            <person name="Lee J."/>
            <person name="Lipzen A."/>
            <person name="Pangilinan J."/>
            <person name="LaButti K."/>
            <person name="Hainaut M."/>
            <person name="Henrissat B."/>
            <person name="Grigoriev I.V."/>
            <person name="Spatafora J.W."/>
            <person name="Aime M.C."/>
        </authorList>
    </citation>
    <scope>NUCLEOTIDE SEQUENCE [LARGE SCALE GENOMIC DNA]</scope>
    <source>
        <strain evidence="4 5">MCA 4186</strain>
    </source>
</reference>
<dbReference type="Proteomes" id="UP000245946">
    <property type="component" value="Unassembled WGS sequence"/>
</dbReference>
<evidence type="ECO:0000313" key="5">
    <source>
        <dbReference type="Proteomes" id="UP000245946"/>
    </source>
</evidence>
<feature type="compositionally biased region" description="Low complexity" evidence="2">
    <location>
        <begin position="847"/>
        <end position="862"/>
    </location>
</feature>
<evidence type="ECO:0000256" key="2">
    <source>
        <dbReference type="SAM" id="MobiDB-lite"/>
    </source>
</evidence>
<dbReference type="PANTHER" id="PTHR11102:SF147">
    <property type="entry name" value="SEL1L ADAPTOR SUBUNIT OF ERAD E3 UBIQUITIN LIGASE"/>
    <property type="match status" value="1"/>
</dbReference>
<dbReference type="GeneID" id="37272888"/>
<dbReference type="InterPro" id="IPR019734">
    <property type="entry name" value="TPR_rpt"/>
</dbReference>
<feature type="compositionally biased region" description="Low complexity" evidence="2">
    <location>
        <begin position="1000"/>
        <end position="1012"/>
    </location>
</feature>
<evidence type="ECO:0000256" key="3">
    <source>
        <dbReference type="SAM" id="Phobius"/>
    </source>
</evidence>
<proteinExistence type="inferred from homology"/>
<feature type="region of interest" description="Disordered" evidence="2">
    <location>
        <begin position="1"/>
        <end position="22"/>
    </location>
</feature>
<evidence type="ECO:0000256" key="1">
    <source>
        <dbReference type="ARBA" id="ARBA00038101"/>
    </source>
</evidence>
<dbReference type="InterPro" id="IPR006597">
    <property type="entry name" value="Sel1-like"/>
</dbReference>
<protein>
    <submittedName>
        <fullName evidence="4">Uncharacterized protein</fullName>
    </submittedName>
</protein>
<evidence type="ECO:0000313" key="4">
    <source>
        <dbReference type="EMBL" id="PWN97052.1"/>
    </source>
</evidence>
<feature type="region of interest" description="Disordered" evidence="2">
    <location>
        <begin position="845"/>
        <end position="869"/>
    </location>
</feature>
<dbReference type="PANTHER" id="PTHR11102">
    <property type="entry name" value="SEL-1-LIKE PROTEIN"/>
    <property type="match status" value="1"/>
</dbReference>
<dbReference type="SUPFAM" id="SSF81901">
    <property type="entry name" value="HCP-like"/>
    <property type="match status" value="3"/>
</dbReference>
<keyword evidence="3" id="KW-0812">Transmembrane</keyword>
<feature type="region of interest" description="Disordered" evidence="2">
    <location>
        <begin position="1090"/>
        <end position="1134"/>
    </location>
</feature>
<feature type="region of interest" description="Disordered" evidence="2">
    <location>
        <begin position="999"/>
        <end position="1052"/>
    </location>
</feature>
<dbReference type="STRING" id="58919.A0A316Z7Y1"/>
<dbReference type="SMART" id="SM00028">
    <property type="entry name" value="TPR"/>
    <property type="match status" value="2"/>
</dbReference>
<dbReference type="InterPro" id="IPR050767">
    <property type="entry name" value="Sel1_AlgK"/>
</dbReference>
<dbReference type="SMART" id="SM00671">
    <property type="entry name" value="SEL1"/>
    <property type="match status" value="7"/>
</dbReference>
<dbReference type="Gene3D" id="1.25.40.10">
    <property type="entry name" value="Tetratricopeptide repeat domain"/>
    <property type="match status" value="3"/>
</dbReference>
<keyword evidence="5" id="KW-1185">Reference proteome</keyword>
<dbReference type="EMBL" id="KZ819296">
    <property type="protein sequence ID" value="PWN97052.1"/>
    <property type="molecule type" value="Genomic_DNA"/>
</dbReference>
<dbReference type="RefSeq" id="XP_025597331.1">
    <property type="nucleotide sequence ID" value="XM_025745344.1"/>
</dbReference>
<sequence>MVGARSTPRSLAPQGGGYARAARPRPRLPLRLPLLTLLVLVLVALVLGQHNTHARRALGAVEAAAAEAAAPLDDDPAAAELLGPLHELAPREATRRALALLDGLYVPPPPPRGRSDARSKLPRIHPAFELLESYVRGFLSWGPLGALSRLAVRLRLVSSRPPTWESVAASQLSGNLLSIESEAYANIALWPAWAGGWARATSGPFLCSSAEEKAPEPKSYSDRIIAWATRPLTSRLASKPRTSVALSEAEQAANGRRAEALALLHHAGGLSHAALASPHAALRNLTFEARDPDALLVLATLSQHGLLGLPVNIERAKLAWEALAVDGNTTAHTQLGWLHGGAWEGGQVGQAKALVHYHIAAAAGDAAAQMSLGYRYHAGIGVSQNCEAALNWYEKAAEQAFAKFNSGPPGGLTLPYTKLRISDSAGGAYGPGASVASTGLAARRPAMQAVLHALPATDPNRLEDLLEFYTHHATRGHAGFALRLASIWYGGNVWAAGEGAGRVGRDYGEARKWCLKVTETVWPVDSKQVKRGGPAGYEAGKGQPGEDITLKVDEVRQQYAAVAASMMGRMFLRGEGVEQDFSRAWVWFRRAADFGNTEAYNGIGLMLRDGLGVPQDVRKAVGYFEGASNHGVGSSAEGCVNLGKIHLEMGDINAAAKYLEMAMRLGNSFEAPYHLATINARLARSLLGMYGGAETTARPVGPAGSPSHERCRLAVAGYKHAVERGDWADPLFARAERAWDKGERERALSLWAMAGERGYEAAQNNVAWLLDRDKRSLHLGALEEQPEADEAREAARDRLALIHWTRSAAQDNVDALVKVGDYYFKGIGITHGALDVEQAGGASVTRADGAAAPSASGSAGAATPQRSSRSEPAYDKAAACYAAAADRQVSALAYWNMGFLYESGLGVPQHDYALAKRYYDMAVEINHEAYLPVLLSLAKLHLRAIWATLRHGDASAIALLKSYALTAGGAAPDGAAPAYTEAEEQAALAALERLGDGRAGRAAPAGDSARGGLLRPDTNAMGEGGDPNLPETYDVRRRTSNASAAEEESDEELDDIIEGAFIVIGLAALAFLVYARQGAALRAERERRDLAQAQGGAAGPPAAQETGGPRPRVNERPEPPFPWPPEGANVYAGL</sequence>
<accession>A0A316Z7Y1</accession>
<comment type="similarity">
    <text evidence="1">Belongs to the sel-1 family.</text>
</comment>
<dbReference type="Pfam" id="PF08238">
    <property type="entry name" value="Sel1"/>
    <property type="match status" value="9"/>
</dbReference>
<feature type="transmembrane region" description="Helical" evidence="3">
    <location>
        <begin position="30"/>
        <end position="48"/>
    </location>
</feature>
<keyword evidence="3" id="KW-1133">Transmembrane helix</keyword>
<name>A0A316Z7Y1_9BASI</name>
<dbReference type="GO" id="GO:0005789">
    <property type="term" value="C:endoplasmic reticulum membrane"/>
    <property type="evidence" value="ECO:0007669"/>
    <property type="project" value="TreeGrafter"/>
</dbReference>
<feature type="compositionally biased region" description="Low complexity" evidence="2">
    <location>
        <begin position="1091"/>
        <end position="1111"/>
    </location>
</feature>